<name>L1QDB5_9CLOT</name>
<dbReference type="Pfam" id="PF19842">
    <property type="entry name" value="YqeC"/>
    <property type="match status" value="1"/>
</dbReference>
<evidence type="ECO:0000313" key="2">
    <source>
        <dbReference type="Proteomes" id="UP000010420"/>
    </source>
</evidence>
<dbReference type="Proteomes" id="UP000010420">
    <property type="component" value="Unassembled WGS sequence"/>
</dbReference>
<organism evidence="1 2">
    <name type="scientific">Clostridium celatum DSM 1785</name>
    <dbReference type="NCBI Taxonomy" id="545697"/>
    <lineage>
        <taxon>Bacteria</taxon>
        <taxon>Bacillati</taxon>
        <taxon>Bacillota</taxon>
        <taxon>Clostridia</taxon>
        <taxon>Eubacteriales</taxon>
        <taxon>Clostridiaceae</taxon>
        <taxon>Clostridium</taxon>
    </lineage>
</organism>
<sequence length="245" mass="27173">MKIIKCTDITIEETHLYKALDINPNKKEVISFVGAGGKTTSLYTLANELSNLGKKVIVTTTTHMHMPKDCIIFNDNKDLIKDSLDKNLLVTVGKKSNNNKIGSIDEEIADKLIELCDFLLVEADGSKMLPLKAPAKYEPVLLKNTTIAIGIAGIDSVYNPLNVVCHRPEIVSAVLNVNLDHLITPYDIAYLLSSKSGQMKDINNNSTLYKTIINKVDNEIRLNYAFEVASYLQPKNINCVITSYV</sequence>
<dbReference type="AlphaFoldDB" id="L1QDB5"/>
<dbReference type="HOGENOM" id="CLU_068045_1_0_9"/>
<protein>
    <submittedName>
        <fullName evidence="1">Putative selenium-dependent hydroxylase accessory protein YqeC</fullName>
    </submittedName>
</protein>
<dbReference type="GO" id="GO:0005524">
    <property type="term" value="F:ATP binding"/>
    <property type="evidence" value="ECO:0007669"/>
    <property type="project" value="InterPro"/>
</dbReference>
<dbReference type="InterPro" id="IPR036565">
    <property type="entry name" value="Mur-like_cat_sf"/>
</dbReference>
<accession>L1QDB5</accession>
<dbReference type="OrthoDB" id="368187at2"/>
<dbReference type="EMBL" id="AMEZ01000062">
    <property type="protein sequence ID" value="EKY25964.1"/>
    <property type="molecule type" value="Genomic_DNA"/>
</dbReference>
<comment type="caution">
    <text evidence="1">The sequence shown here is derived from an EMBL/GenBank/DDBJ whole genome shotgun (WGS) entry which is preliminary data.</text>
</comment>
<reference evidence="1 2" key="1">
    <citation type="submission" date="2012-05" db="EMBL/GenBank/DDBJ databases">
        <authorList>
            <person name="Weinstock G."/>
            <person name="Sodergren E."/>
            <person name="Lobos E.A."/>
            <person name="Fulton L."/>
            <person name="Fulton R."/>
            <person name="Courtney L."/>
            <person name="Fronick C."/>
            <person name="O'Laughlin M."/>
            <person name="Godfrey J."/>
            <person name="Wilson R.M."/>
            <person name="Miner T."/>
            <person name="Farmer C."/>
            <person name="Delehaunty K."/>
            <person name="Cordes M."/>
            <person name="Minx P."/>
            <person name="Tomlinson C."/>
            <person name="Chen J."/>
            <person name="Wollam A."/>
            <person name="Pepin K.H."/>
            <person name="Bhonagiri V."/>
            <person name="Zhang X."/>
            <person name="Suruliraj S."/>
            <person name="Warren W."/>
            <person name="Mitreva M."/>
            <person name="Mardis E.R."/>
            <person name="Wilson R.K."/>
        </authorList>
    </citation>
    <scope>NUCLEOTIDE SEQUENCE [LARGE SCALE GENOMIC DNA]</scope>
    <source>
        <strain evidence="1 2">DSM 1785</strain>
    </source>
</reference>
<evidence type="ECO:0000313" key="1">
    <source>
        <dbReference type="EMBL" id="EKY25964.1"/>
    </source>
</evidence>
<dbReference type="PATRIC" id="fig|545697.3.peg.2241"/>
<dbReference type="eggNOG" id="COG1763">
    <property type="taxonomic scope" value="Bacteria"/>
</dbReference>
<keyword evidence="2" id="KW-1185">Reference proteome</keyword>
<dbReference type="NCBIfam" id="TIGR03172">
    <property type="entry name" value="selenium cofactor biosynthesis protein YqeC"/>
    <property type="match status" value="1"/>
</dbReference>
<dbReference type="InterPro" id="IPR017587">
    <property type="entry name" value="YqeC"/>
</dbReference>
<dbReference type="STRING" id="545697.HMPREF0216_02279"/>
<dbReference type="Gene3D" id="3.40.1190.10">
    <property type="entry name" value="Mur-like, catalytic domain"/>
    <property type="match status" value="1"/>
</dbReference>
<proteinExistence type="predicted"/>
<dbReference type="RefSeq" id="WP_005214043.1">
    <property type="nucleotide sequence ID" value="NZ_KB291653.1"/>
</dbReference>
<gene>
    <name evidence="1" type="ORF">HMPREF0216_02279</name>
</gene>